<dbReference type="Proteomes" id="UP001050691">
    <property type="component" value="Unassembled WGS sequence"/>
</dbReference>
<evidence type="ECO:0000259" key="10">
    <source>
        <dbReference type="Pfam" id="PF01902"/>
    </source>
</evidence>
<dbReference type="PANTHER" id="PTHR12196">
    <property type="entry name" value="DOMAIN OF UNKNOWN FUNCTION 71 DUF71 -CONTAINING PROTEIN"/>
    <property type="match status" value="1"/>
</dbReference>
<accession>A0AAV4ZYT0</accession>
<dbReference type="GO" id="GO:0017178">
    <property type="term" value="F:diphthine-ammonia ligase activity"/>
    <property type="evidence" value="ECO:0007669"/>
    <property type="project" value="UniProtKB-EC"/>
</dbReference>
<evidence type="ECO:0000256" key="4">
    <source>
        <dbReference type="ARBA" id="ARBA00022598"/>
    </source>
</evidence>
<dbReference type="EMBL" id="BPWL01000002">
    <property type="protein sequence ID" value="GJJ07484.1"/>
    <property type="molecule type" value="Genomic_DNA"/>
</dbReference>
<dbReference type="SUPFAM" id="SSF52402">
    <property type="entry name" value="Adenine nucleotide alpha hydrolases-like"/>
    <property type="match status" value="1"/>
</dbReference>
<dbReference type="EC" id="6.3.1.14" evidence="2"/>
<keyword evidence="5" id="KW-0547">Nucleotide-binding</keyword>
<evidence type="ECO:0000256" key="3">
    <source>
        <dbReference type="ARBA" id="ARBA00018426"/>
    </source>
</evidence>
<comment type="caution">
    <text evidence="11">The sequence shown here is derived from an EMBL/GenBank/DDBJ whole genome shotgun (WGS) entry which is preliminary data.</text>
</comment>
<dbReference type="FunFam" id="3.90.1490.10:FF:000001">
    <property type="entry name" value="Diphthine--ammonia ligase"/>
    <property type="match status" value="1"/>
</dbReference>
<keyword evidence="6" id="KW-0067">ATP-binding</keyword>
<sequence length="478" mass="53416">MYQTVGQDAIHLIAQALDVPLYRRTIEGKAVNQDLEYGSRKSLAIVDNEDETEDLFALLSIVKDSHPDITGVSVGAILSNYQRTRVEHVCQRLQLTPLCYLWQRDQEELLMEMINNDMNAILIKIAGIGLTTRHLGMSIKEMHPTLLKLNKMYGAHICGEGGEYETLTLDCPLFKQRIIIDESEIVTHSDGGFAPVAYLKVKSAHMEPKPPLSGNLSPIHVPEHLDTSDMFVYDSITPDLERPSQGRDSPLEQTSRFSNFNLTPSFKKTGPWLVVGNIQAKTKDLDSKSVEDETHESRACVGVDLPGPNRLRIECIAFAHSDTTERFSLHVQGLSYWAPANIGPYSQTIVVGHRMFVSGQIGLLPANNVLPAPPSLREELSLSLRHARKIVQSTKENYPRSRSYHIQSTIVWLTKSYHILPIKLGILNSQLGPRIPMIFVVVKSLPKGALVETQVILHSTSSVSDEHEQYLDPIYSEG</sequence>
<name>A0AAV4ZYT0_9AGAM</name>
<evidence type="ECO:0000313" key="12">
    <source>
        <dbReference type="Proteomes" id="UP001050691"/>
    </source>
</evidence>
<dbReference type="Gene3D" id="3.90.1490.10">
    <property type="entry name" value="putative n-type atp pyrophosphatase, domain 2"/>
    <property type="match status" value="1"/>
</dbReference>
<comment type="pathway">
    <text evidence="1">Protein modification; peptidyl-diphthamide biosynthesis.</text>
</comment>
<evidence type="ECO:0000313" key="11">
    <source>
        <dbReference type="EMBL" id="GJJ07484.1"/>
    </source>
</evidence>
<dbReference type="GO" id="GO:0005524">
    <property type="term" value="F:ATP binding"/>
    <property type="evidence" value="ECO:0007669"/>
    <property type="project" value="UniProtKB-KW"/>
</dbReference>
<dbReference type="Pfam" id="PF01902">
    <property type="entry name" value="Diphthami_syn_2"/>
    <property type="match status" value="1"/>
</dbReference>
<dbReference type="Gene3D" id="3.40.50.620">
    <property type="entry name" value="HUPs"/>
    <property type="match status" value="1"/>
</dbReference>
<evidence type="ECO:0000256" key="9">
    <source>
        <dbReference type="ARBA" id="ARBA00048108"/>
    </source>
</evidence>
<evidence type="ECO:0000256" key="8">
    <source>
        <dbReference type="ARBA" id="ARBA00031552"/>
    </source>
</evidence>
<dbReference type="SUPFAM" id="SSF55298">
    <property type="entry name" value="YjgF-like"/>
    <property type="match status" value="1"/>
</dbReference>
<feature type="domain" description="Diphthamide synthase" evidence="10">
    <location>
        <begin position="47"/>
        <end position="197"/>
    </location>
</feature>
<dbReference type="InterPro" id="IPR030662">
    <property type="entry name" value="DPH6/MJ0570"/>
</dbReference>
<evidence type="ECO:0000256" key="7">
    <source>
        <dbReference type="ARBA" id="ARBA00029814"/>
    </source>
</evidence>
<evidence type="ECO:0000256" key="5">
    <source>
        <dbReference type="ARBA" id="ARBA00022741"/>
    </source>
</evidence>
<evidence type="ECO:0000256" key="6">
    <source>
        <dbReference type="ARBA" id="ARBA00022840"/>
    </source>
</evidence>
<evidence type="ECO:0000256" key="1">
    <source>
        <dbReference type="ARBA" id="ARBA00005156"/>
    </source>
</evidence>
<reference evidence="11" key="1">
    <citation type="submission" date="2021-10" db="EMBL/GenBank/DDBJ databases">
        <title>De novo Genome Assembly of Clathrus columnatus (Basidiomycota, Fungi) Using Illumina and Nanopore Sequence Data.</title>
        <authorList>
            <person name="Ogiso-Tanaka E."/>
            <person name="Itagaki H."/>
            <person name="Hosoya T."/>
            <person name="Hosaka K."/>
        </authorList>
    </citation>
    <scope>NUCLEOTIDE SEQUENCE</scope>
    <source>
        <strain evidence="11">MO-923</strain>
    </source>
</reference>
<proteinExistence type="predicted"/>
<organism evidence="11 12">
    <name type="scientific">Clathrus columnatus</name>
    <dbReference type="NCBI Taxonomy" id="1419009"/>
    <lineage>
        <taxon>Eukaryota</taxon>
        <taxon>Fungi</taxon>
        <taxon>Dikarya</taxon>
        <taxon>Basidiomycota</taxon>
        <taxon>Agaricomycotina</taxon>
        <taxon>Agaricomycetes</taxon>
        <taxon>Phallomycetidae</taxon>
        <taxon>Phallales</taxon>
        <taxon>Clathraceae</taxon>
        <taxon>Clathrus</taxon>
    </lineage>
</organism>
<comment type="catalytic activity">
    <reaction evidence="9">
        <text>diphthine-[translation elongation factor 2] + NH4(+) + ATP = diphthamide-[translation elongation factor 2] + AMP + diphosphate + H(+)</text>
        <dbReference type="Rhea" id="RHEA:19753"/>
        <dbReference type="Rhea" id="RHEA-COMP:10172"/>
        <dbReference type="Rhea" id="RHEA-COMP:10174"/>
        <dbReference type="ChEBI" id="CHEBI:15378"/>
        <dbReference type="ChEBI" id="CHEBI:16692"/>
        <dbReference type="ChEBI" id="CHEBI:28938"/>
        <dbReference type="ChEBI" id="CHEBI:30616"/>
        <dbReference type="ChEBI" id="CHEBI:33019"/>
        <dbReference type="ChEBI" id="CHEBI:82696"/>
        <dbReference type="ChEBI" id="CHEBI:456215"/>
        <dbReference type="EC" id="6.3.1.14"/>
    </reaction>
</comment>
<gene>
    <name evidence="11" type="ORF">Clacol_001686</name>
</gene>
<evidence type="ECO:0000256" key="2">
    <source>
        <dbReference type="ARBA" id="ARBA00012089"/>
    </source>
</evidence>
<keyword evidence="12" id="KW-1185">Reference proteome</keyword>
<dbReference type="Gene3D" id="3.30.1330.40">
    <property type="entry name" value="RutC-like"/>
    <property type="match status" value="1"/>
</dbReference>
<dbReference type="AlphaFoldDB" id="A0AAV4ZYT0"/>
<protein>
    <recommendedName>
        <fullName evidence="3">Diphthine--ammonia ligase</fullName>
        <ecNumber evidence="2">6.3.1.14</ecNumber>
    </recommendedName>
    <alternativeName>
        <fullName evidence="7">Diphthamide synthase</fullName>
    </alternativeName>
    <alternativeName>
        <fullName evidence="8">Diphthamide synthetase</fullName>
    </alternativeName>
</protein>
<dbReference type="InterPro" id="IPR014729">
    <property type="entry name" value="Rossmann-like_a/b/a_fold"/>
</dbReference>
<dbReference type="GO" id="GO:0017183">
    <property type="term" value="P:protein histidyl modification to diphthamide"/>
    <property type="evidence" value="ECO:0007669"/>
    <property type="project" value="TreeGrafter"/>
</dbReference>
<dbReference type="InterPro" id="IPR035959">
    <property type="entry name" value="RutC-like_sf"/>
</dbReference>
<dbReference type="NCBIfam" id="TIGR00290">
    <property type="entry name" value="MJ0570_dom"/>
    <property type="match status" value="1"/>
</dbReference>
<dbReference type="PANTHER" id="PTHR12196:SF2">
    <property type="entry name" value="DIPHTHINE--AMMONIA LIGASE"/>
    <property type="match status" value="1"/>
</dbReference>
<dbReference type="InterPro" id="IPR002761">
    <property type="entry name" value="Diphthami_syn_dom"/>
</dbReference>
<dbReference type="CDD" id="cd01994">
    <property type="entry name" value="AANH_PF0828-like"/>
    <property type="match status" value="1"/>
</dbReference>
<keyword evidence="4" id="KW-0436">Ligase</keyword>